<accession>A0A4R5VHM9</accession>
<feature type="chain" id="PRO_5020346181" evidence="1">
    <location>
        <begin position="23"/>
        <end position="140"/>
    </location>
</feature>
<evidence type="ECO:0000313" key="2">
    <source>
        <dbReference type="EMBL" id="TDK51599.1"/>
    </source>
</evidence>
<keyword evidence="3" id="KW-1185">Reference proteome</keyword>
<dbReference type="Proteomes" id="UP000295301">
    <property type="component" value="Unassembled WGS sequence"/>
</dbReference>
<comment type="caution">
    <text evidence="2">The sequence shown here is derived from an EMBL/GenBank/DDBJ whole genome shotgun (WGS) entry which is preliminary data.</text>
</comment>
<name>A0A4R5VHM9_9RHOB</name>
<evidence type="ECO:0000313" key="3">
    <source>
        <dbReference type="Proteomes" id="UP000295301"/>
    </source>
</evidence>
<feature type="signal peptide" evidence="1">
    <location>
        <begin position="1"/>
        <end position="22"/>
    </location>
</feature>
<evidence type="ECO:0000256" key="1">
    <source>
        <dbReference type="SAM" id="SignalP"/>
    </source>
</evidence>
<keyword evidence="1" id="KW-0732">Signal</keyword>
<dbReference type="AlphaFoldDB" id="A0A4R5VHM9"/>
<organism evidence="2 3">
    <name type="scientific">Antarcticimicrobium luteum</name>
    <dbReference type="NCBI Taxonomy" id="2547397"/>
    <lineage>
        <taxon>Bacteria</taxon>
        <taxon>Pseudomonadati</taxon>
        <taxon>Pseudomonadota</taxon>
        <taxon>Alphaproteobacteria</taxon>
        <taxon>Rhodobacterales</taxon>
        <taxon>Paracoccaceae</taxon>
        <taxon>Antarcticimicrobium</taxon>
    </lineage>
</organism>
<dbReference type="OrthoDB" id="7875627at2"/>
<reference evidence="2 3" key="1">
    <citation type="submission" date="2019-03" db="EMBL/GenBank/DDBJ databases">
        <title>Ruegeria lutea sp. nov., a novel strain, isolated from marine sediment, the Masan Bay, South Korea.</title>
        <authorList>
            <person name="Kim J."/>
            <person name="Kim D.-Y."/>
            <person name="Lee S.-S."/>
        </authorList>
    </citation>
    <scope>NUCLEOTIDE SEQUENCE [LARGE SCALE GENOMIC DNA]</scope>
    <source>
        <strain evidence="2 3">318-1</strain>
    </source>
</reference>
<gene>
    <name evidence="2" type="ORF">E1832_03080</name>
</gene>
<dbReference type="RefSeq" id="WP_133358281.1">
    <property type="nucleotide sequence ID" value="NZ_SMUV01000045.1"/>
</dbReference>
<proteinExistence type="predicted"/>
<protein>
    <submittedName>
        <fullName evidence="2">Uncharacterized protein</fullName>
    </submittedName>
</protein>
<sequence>MIRAVHMGLAALLIALPGAAQAWRAVNGHEVQALGGGVYEVVGRVGSGAQDYWCGIGDYATAVLGVPAAQRIYIWRPVGPSAVRPGRKAVHFALSPPPGADTTTGYSLTVRRAGDNLSTAMARQYCYGNRFDELPWRLWP</sequence>
<dbReference type="EMBL" id="SMUV01000045">
    <property type="protein sequence ID" value="TDK51599.1"/>
    <property type="molecule type" value="Genomic_DNA"/>
</dbReference>